<reference evidence="1 2" key="1">
    <citation type="submission" date="2019-05" db="EMBL/GenBank/DDBJ databases">
        <title>Another draft genome of Portunus trituberculatus and its Hox gene families provides insights of decapod evolution.</title>
        <authorList>
            <person name="Jeong J.-H."/>
            <person name="Song I."/>
            <person name="Kim S."/>
            <person name="Choi T."/>
            <person name="Kim D."/>
            <person name="Ryu S."/>
            <person name="Kim W."/>
        </authorList>
    </citation>
    <scope>NUCLEOTIDE SEQUENCE [LARGE SCALE GENOMIC DNA]</scope>
    <source>
        <tissue evidence="1">Muscle</tissue>
    </source>
</reference>
<protein>
    <submittedName>
        <fullName evidence="1">Uncharacterized protein</fullName>
    </submittedName>
</protein>
<dbReference type="EMBL" id="VSRR010001681">
    <property type="protein sequence ID" value="MPC27026.1"/>
    <property type="molecule type" value="Genomic_DNA"/>
</dbReference>
<dbReference type="Proteomes" id="UP000324222">
    <property type="component" value="Unassembled WGS sequence"/>
</dbReference>
<sequence length="112" mass="12508">MFSFFKPPYRKDEALTSPQRFLVFLPSLRPSQKRARESSSDTESESECQFVPGVARCSGSRPPLCHACGAAWSLATNRNNAADRSLFHSRSALWRNGGLLALRSLLAGRWVH</sequence>
<gene>
    <name evidence="1" type="ORF">E2C01_020178</name>
</gene>
<evidence type="ECO:0000313" key="1">
    <source>
        <dbReference type="EMBL" id="MPC27026.1"/>
    </source>
</evidence>
<dbReference type="AlphaFoldDB" id="A0A5B7E1L1"/>
<name>A0A5B7E1L1_PORTR</name>
<keyword evidence="2" id="KW-1185">Reference proteome</keyword>
<accession>A0A5B7E1L1</accession>
<evidence type="ECO:0000313" key="2">
    <source>
        <dbReference type="Proteomes" id="UP000324222"/>
    </source>
</evidence>
<organism evidence="1 2">
    <name type="scientific">Portunus trituberculatus</name>
    <name type="common">Swimming crab</name>
    <name type="synonym">Neptunus trituberculatus</name>
    <dbReference type="NCBI Taxonomy" id="210409"/>
    <lineage>
        <taxon>Eukaryota</taxon>
        <taxon>Metazoa</taxon>
        <taxon>Ecdysozoa</taxon>
        <taxon>Arthropoda</taxon>
        <taxon>Crustacea</taxon>
        <taxon>Multicrustacea</taxon>
        <taxon>Malacostraca</taxon>
        <taxon>Eumalacostraca</taxon>
        <taxon>Eucarida</taxon>
        <taxon>Decapoda</taxon>
        <taxon>Pleocyemata</taxon>
        <taxon>Brachyura</taxon>
        <taxon>Eubrachyura</taxon>
        <taxon>Portunoidea</taxon>
        <taxon>Portunidae</taxon>
        <taxon>Portuninae</taxon>
        <taxon>Portunus</taxon>
    </lineage>
</organism>
<proteinExistence type="predicted"/>
<comment type="caution">
    <text evidence="1">The sequence shown here is derived from an EMBL/GenBank/DDBJ whole genome shotgun (WGS) entry which is preliminary data.</text>
</comment>